<dbReference type="AlphaFoldDB" id="A0AA90TX81"/>
<dbReference type="NCBIfam" id="TIGR04126">
    <property type="entry name" value="PGF_CTERM"/>
    <property type="match status" value="1"/>
</dbReference>
<feature type="transmembrane region" description="Helical" evidence="2">
    <location>
        <begin position="362"/>
        <end position="381"/>
    </location>
</feature>
<keyword evidence="4" id="KW-1185">Reference proteome</keyword>
<evidence type="ECO:0000313" key="4">
    <source>
        <dbReference type="Proteomes" id="UP001185015"/>
    </source>
</evidence>
<keyword evidence="2" id="KW-1133">Transmembrane helix</keyword>
<reference evidence="3 4" key="1">
    <citation type="submission" date="2023-07" db="EMBL/GenBank/DDBJ databases">
        <title>Genomic Encyclopedia of Type Strains, Phase IV (KMG-IV): sequencing the most valuable type-strain genomes for metagenomic binning, comparative biology and taxonomic classification.</title>
        <authorList>
            <person name="Goeker M."/>
        </authorList>
    </citation>
    <scope>NUCLEOTIDE SEQUENCE [LARGE SCALE GENOMIC DNA]</scope>
    <source>
        <strain evidence="3 4">DSM 17273</strain>
    </source>
</reference>
<dbReference type="InterPro" id="IPR026371">
    <property type="entry name" value="PGF_CTERM"/>
</dbReference>
<keyword evidence="2" id="KW-0472">Membrane</keyword>
<name>A0AA90TX81_9EURY</name>
<dbReference type="Proteomes" id="UP001185015">
    <property type="component" value="Unassembled WGS sequence"/>
</dbReference>
<evidence type="ECO:0000256" key="2">
    <source>
        <dbReference type="SAM" id="Phobius"/>
    </source>
</evidence>
<gene>
    <name evidence="3" type="ORF">J2750_000193</name>
</gene>
<keyword evidence="1" id="KW-0732">Signal</keyword>
<dbReference type="GO" id="GO:0005886">
    <property type="term" value="C:plasma membrane"/>
    <property type="evidence" value="ECO:0007669"/>
    <property type="project" value="UniProtKB-SubCell"/>
</dbReference>
<accession>A0AA90TX81</accession>
<comment type="caution">
    <text evidence="3">The sequence shown here is derived from an EMBL/GenBank/DDBJ whole genome shotgun (WGS) entry which is preliminary data.</text>
</comment>
<protein>
    <submittedName>
        <fullName evidence="3">PGF-CTERM protein</fullName>
    </submittedName>
</protein>
<dbReference type="GO" id="GO:0030115">
    <property type="term" value="C:S-layer"/>
    <property type="evidence" value="ECO:0007669"/>
    <property type="project" value="UniProtKB-SubCell"/>
</dbReference>
<keyword evidence="2" id="KW-0812">Transmembrane</keyword>
<proteinExistence type="predicted"/>
<organism evidence="3 4">
    <name type="scientific">Methanococcoides alaskense</name>
    <dbReference type="NCBI Taxonomy" id="325778"/>
    <lineage>
        <taxon>Archaea</taxon>
        <taxon>Methanobacteriati</taxon>
        <taxon>Methanobacteriota</taxon>
        <taxon>Stenosarchaea group</taxon>
        <taxon>Methanomicrobia</taxon>
        <taxon>Methanosarcinales</taxon>
        <taxon>Methanosarcinaceae</taxon>
        <taxon>Methanococcoides</taxon>
    </lineage>
</organism>
<evidence type="ECO:0000313" key="3">
    <source>
        <dbReference type="EMBL" id="MDR6221761.1"/>
    </source>
</evidence>
<sequence>MNFNKIFGIAIIALVLMVASVLPASAHGDENMAINEVIEHAEELVEISVTIHDQTEFIADDEALDDDLRAAGESVHLSSHEIEQIGEHIKEHADELKVLAADPEANEDEIMIALGEINEYADEAIELIDSKDADLQKILSDAPESKQQYATAIKEAVTEAGSIANHIKSHAAEVEENLGFAEAVVLEGDAGTYVTAMEELANEMVELSHTIHDETEYIADDEALDQQWRDYGEEVHLSSHTVEQAAEAILEDIDELKPLAAEPDANEAAVKAKIGEIGERAQEIMDELMSHDEAVHAILDLEEPYLTHASATHDTVHKVEYEAKQLQKKSEKLEAALYPATAPEAVASEPLEVSTEAEGNSVPGFGFPIAIAGILGAICLFRRK</sequence>
<dbReference type="EMBL" id="JAVDQI010000001">
    <property type="protein sequence ID" value="MDR6221761.1"/>
    <property type="molecule type" value="Genomic_DNA"/>
</dbReference>
<dbReference type="RefSeq" id="WP_270096413.1">
    <property type="nucleotide sequence ID" value="NZ_JAQFFK010000003.1"/>
</dbReference>
<evidence type="ECO:0000256" key="1">
    <source>
        <dbReference type="ARBA" id="ARBA00022729"/>
    </source>
</evidence>